<dbReference type="InterPro" id="IPR013942">
    <property type="entry name" value="Mediator_Med19_fun"/>
</dbReference>
<dbReference type="GO" id="GO:0003712">
    <property type="term" value="F:transcription coregulator activity"/>
    <property type="evidence" value="ECO:0007669"/>
    <property type="project" value="InterPro"/>
</dbReference>
<evidence type="ECO:0000256" key="2">
    <source>
        <dbReference type="ARBA" id="ARBA00009259"/>
    </source>
</evidence>
<dbReference type="GO" id="GO:0070847">
    <property type="term" value="C:core mediator complex"/>
    <property type="evidence" value="ECO:0007669"/>
    <property type="project" value="TreeGrafter"/>
</dbReference>
<evidence type="ECO:0000256" key="5">
    <source>
        <dbReference type="ARBA" id="ARBA00023159"/>
    </source>
</evidence>
<dbReference type="GO" id="GO:0016592">
    <property type="term" value="C:mediator complex"/>
    <property type="evidence" value="ECO:0007669"/>
    <property type="project" value="InterPro"/>
</dbReference>
<feature type="compositionally biased region" description="Basic residues" evidence="9">
    <location>
        <begin position="198"/>
        <end position="212"/>
    </location>
</feature>
<evidence type="ECO:0000256" key="8">
    <source>
        <dbReference type="ARBA" id="ARBA00032018"/>
    </source>
</evidence>
<sequence length="271" mass="29377">MADNEDTADKAPSPNLYFIKEAREALVPQPLTGSHDLISIFKLQPLYDQYVKQKLPNNEDVPPIEPTYFPFIKQLPGKNDIRPGNYIRQLLEAPEKTYQPIHQFSTSTLRDAFSLRVGPVPGFDPSVLGTDEGAGYKQTMKNLASLTPATAGQAVTGGVVNINNSNSLRPSSAAHGHVVSGYSDSASVPMGESGGHSSHSHSSHYGHSHHGSKSSTSSPYVEKAERGEDGGREHKHKKKVSLIDPVDMLYRAGLTAMECDNLTIPSLGYLL</sequence>
<evidence type="ECO:0000256" key="7">
    <source>
        <dbReference type="ARBA" id="ARBA00023242"/>
    </source>
</evidence>
<protein>
    <recommendedName>
        <fullName evidence="3">Mediator of RNA polymerase II transcription subunit 19</fullName>
    </recommendedName>
    <alternativeName>
        <fullName evidence="8">Mediator complex subunit 19</fullName>
    </alternativeName>
</protein>
<reference evidence="10" key="1">
    <citation type="journal article" date="2020" name="Fungal Divers.">
        <title>Resolving the Mortierellaceae phylogeny through synthesis of multi-gene phylogenetics and phylogenomics.</title>
        <authorList>
            <person name="Vandepol N."/>
            <person name="Liber J."/>
            <person name="Desiro A."/>
            <person name="Na H."/>
            <person name="Kennedy M."/>
            <person name="Barry K."/>
            <person name="Grigoriev I.V."/>
            <person name="Miller A.N."/>
            <person name="O'Donnell K."/>
            <person name="Stajich J.E."/>
            <person name="Bonito G."/>
        </authorList>
    </citation>
    <scope>NUCLEOTIDE SEQUENCE</scope>
    <source>
        <strain evidence="10">NRRL 28262</strain>
    </source>
</reference>
<evidence type="ECO:0000256" key="3">
    <source>
        <dbReference type="ARBA" id="ARBA00019615"/>
    </source>
</evidence>
<name>A0AAD4H618_9FUNG</name>
<dbReference type="Proteomes" id="UP001194580">
    <property type="component" value="Unassembled WGS sequence"/>
</dbReference>
<comment type="subcellular location">
    <subcellularLocation>
        <location evidence="1">Nucleus</location>
    </subcellularLocation>
</comment>
<keyword evidence="4" id="KW-0805">Transcription regulation</keyword>
<feature type="region of interest" description="Disordered" evidence="9">
    <location>
        <begin position="168"/>
        <end position="239"/>
    </location>
</feature>
<evidence type="ECO:0000256" key="6">
    <source>
        <dbReference type="ARBA" id="ARBA00023163"/>
    </source>
</evidence>
<comment type="similarity">
    <text evidence="2">Belongs to the Mediator complex subunit 19 family.</text>
</comment>
<proteinExistence type="inferred from homology"/>
<keyword evidence="6" id="KW-0804">Transcription</keyword>
<dbReference type="GO" id="GO:0006357">
    <property type="term" value="P:regulation of transcription by RNA polymerase II"/>
    <property type="evidence" value="ECO:0007669"/>
    <property type="project" value="InterPro"/>
</dbReference>
<evidence type="ECO:0000256" key="1">
    <source>
        <dbReference type="ARBA" id="ARBA00004123"/>
    </source>
</evidence>
<comment type="caution">
    <text evidence="10">The sequence shown here is derived from an EMBL/GenBank/DDBJ whole genome shotgun (WGS) entry which is preliminary data.</text>
</comment>
<dbReference type="AlphaFoldDB" id="A0AAD4H618"/>
<feature type="compositionally biased region" description="Basic and acidic residues" evidence="9">
    <location>
        <begin position="222"/>
        <end position="232"/>
    </location>
</feature>
<gene>
    <name evidence="10" type="ORF">BGZ95_010337</name>
</gene>
<evidence type="ECO:0000256" key="9">
    <source>
        <dbReference type="SAM" id="MobiDB-lite"/>
    </source>
</evidence>
<dbReference type="EMBL" id="JAAAIL010000684">
    <property type="protein sequence ID" value="KAG0273855.1"/>
    <property type="molecule type" value="Genomic_DNA"/>
</dbReference>
<evidence type="ECO:0000313" key="10">
    <source>
        <dbReference type="EMBL" id="KAG0273855.1"/>
    </source>
</evidence>
<keyword evidence="7" id="KW-0539">Nucleus</keyword>
<dbReference type="PANTHER" id="PTHR28270">
    <property type="entry name" value="MEDIATOR OF RNA POLYMERASE II TRANSCRIPTION SUBUNIT 19"/>
    <property type="match status" value="1"/>
</dbReference>
<organism evidence="10 11">
    <name type="scientific">Linnemannia exigua</name>
    <dbReference type="NCBI Taxonomy" id="604196"/>
    <lineage>
        <taxon>Eukaryota</taxon>
        <taxon>Fungi</taxon>
        <taxon>Fungi incertae sedis</taxon>
        <taxon>Mucoromycota</taxon>
        <taxon>Mortierellomycotina</taxon>
        <taxon>Mortierellomycetes</taxon>
        <taxon>Mortierellales</taxon>
        <taxon>Mortierellaceae</taxon>
        <taxon>Linnemannia</taxon>
    </lineage>
</organism>
<keyword evidence="5" id="KW-0010">Activator</keyword>
<evidence type="ECO:0000313" key="11">
    <source>
        <dbReference type="Proteomes" id="UP001194580"/>
    </source>
</evidence>
<evidence type="ECO:0000256" key="4">
    <source>
        <dbReference type="ARBA" id="ARBA00023015"/>
    </source>
</evidence>
<dbReference type="PANTHER" id="PTHR28270:SF1">
    <property type="entry name" value="MEDIATOR OF RNA POLYMERASE II TRANSCRIPTION SUBUNIT 19"/>
    <property type="match status" value="1"/>
</dbReference>
<keyword evidence="11" id="KW-1185">Reference proteome</keyword>
<accession>A0AAD4H618</accession>